<evidence type="ECO:0000256" key="2">
    <source>
        <dbReference type="ARBA" id="ARBA00009077"/>
    </source>
</evidence>
<dbReference type="Proteomes" id="UP000002419">
    <property type="component" value="Chromosome"/>
</dbReference>
<comment type="cofactor">
    <cofactor evidence="1 5">
        <name>pyridoxal 5'-phosphate</name>
        <dbReference type="ChEBI" id="CHEBI:597326"/>
    </cofactor>
</comment>
<evidence type="ECO:0000256" key="5">
    <source>
        <dbReference type="RuleBase" id="RU362118"/>
    </source>
</evidence>
<dbReference type="SUPFAM" id="SSF53383">
    <property type="entry name" value="PLP-dependent transferases"/>
    <property type="match status" value="1"/>
</dbReference>
<keyword evidence="3" id="KW-0808">Transferase</keyword>
<reference evidence="6 7" key="1">
    <citation type="journal article" date="2006" name="Appl. Environ. Microbiol.">
        <title>Sequence analysis of two cryptic plasmids from Bifidobacterium longum DJO10A and construction of a shuttle cloning vector.</title>
        <authorList>
            <person name="Lee J.H."/>
            <person name="O'Sullivan D.J."/>
        </authorList>
    </citation>
    <scope>NUCLEOTIDE SEQUENCE [LARGE SCALE GENOMIC DNA]</scope>
    <source>
        <strain evidence="6 7">DJO10A</strain>
    </source>
</reference>
<reference evidence="6 7" key="2">
    <citation type="journal article" date="2008" name="BMC Genomics">
        <title>Comparative genomic analysis of the gut bacterium Bifidobacterium longum reveals loci susceptible to deletion during pure culture growth.</title>
        <authorList>
            <person name="Lee J.H."/>
            <person name="Karamychev V.N."/>
            <person name="Kozyavkin S.A."/>
            <person name="Mills D."/>
            <person name="Pavlov A.R."/>
            <person name="Pavlova N.V."/>
            <person name="Polouchine N.N."/>
            <person name="Richardson P.M."/>
            <person name="Shakhova V.V."/>
            <person name="Slesarev A.I."/>
            <person name="Weimer B."/>
            <person name="O'Sullivan D.J."/>
        </authorList>
    </citation>
    <scope>NUCLEOTIDE SEQUENCE [LARGE SCALE GENOMIC DNA]</scope>
    <source>
        <strain evidence="6 7">DJO10A</strain>
    </source>
</reference>
<dbReference type="EMBL" id="CP000605">
    <property type="protein sequence ID" value="ACD97547.1"/>
    <property type="molecule type" value="Genomic_DNA"/>
</dbReference>
<dbReference type="AlphaFoldDB" id="B3DQ48"/>
<sequence>MVSAQRIAEHLTSAPHVTKVNYSGLGYTPQYELVGKYFPRGVGQILSFQVDGGADSVRRIIDGTKLFSYVPNIGDARSLIVDPARITHREVPAEARIAAGVSDNLIRLSIGLEDVNDLIADLDQAIAAAY</sequence>
<evidence type="ECO:0000313" key="6">
    <source>
        <dbReference type="EMBL" id="ACD97547.1"/>
    </source>
</evidence>
<evidence type="ECO:0000256" key="3">
    <source>
        <dbReference type="ARBA" id="ARBA00022679"/>
    </source>
</evidence>
<dbReference type="GO" id="GO:0005737">
    <property type="term" value="C:cytoplasm"/>
    <property type="evidence" value="ECO:0007669"/>
    <property type="project" value="TreeGrafter"/>
</dbReference>
<comment type="similarity">
    <text evidence="2 5">Belongs to the trans-sulfuration enzymes family.</text>
</comment>
<dbReference type="HOGENOM" id="CLU_018986_8_0_11"/>
<dbReference type="KEGG" id="blj:BLD_0101"/>
<dbReference type="InterPro" id="IPR006235">
    <property type="entry name" value="OAc-hSer/O-AcSer_sulfhydrylase"/>
</dbReference>
<dbReference type="GO" id="GO:0004124">
    <property type="term" value="F:cysteine synthase activity"/>
    <property type="evidence" value="ECO:0007669"/>
    <property type="project" value="TreeGrafter"/>
</dbReference>
<protein>
    <submittedName>
        <fullName evidence="6">O-acetylhomoserine sulfhydrylase</fullName>
    </submittedName>
</protein>
<dbReference type="Pfam" id="PF01053">
    <property type="entry name" value="Cys_Met_Meta_PP"/>
    <property type="match status" value="1"/>
</dbReference>
<gene>
    <name evidence="6" type="primary">ahsA1</name>
    <name evidence="6" type="ordered locus">BLD_0101</name>
</gene>
<dbReference type="GO" id="GO:0019346">
    <property type="term" value="P:transsulfuration"/>
    <property type="evidence" value="ECO:0007669"/>
    <property type="project" value="InterPro"/>
</dbReference>
<evidence type="ECO:0000313" key="7">
    <source>
        <dbReference type="Proteomes" id="UP000002419"/>
    </source>
</evidence>
<dbReference type="InterPro" id="IPR015424">
    <property type="entry name" value="PyrdxlP-dep_Trfase"/>
</dbReference>
<dbReference type="InterPro" id="IPR000277">
    <property type="entry name" value="Cys/Met-Metab_PyrdxlP-dep_enz"/>
</dbReference>
<proteinExistence type="inferred from homology"/>
<dbReference type="GO" id="GO:0006535">
    <property type="term" value="P:cysteine biosynthetic process from serine"/>
    <property type="evidence" value="ECO:0007669"/>
    <property type="project" value="TreeGrafter"/>
</dbReference>
<dbReference type="GO" id="GO:0071269">
    <property type="term" value="P:L-homocysteine biosynthetic process"/>
    <property type="evidence" value="ECO:0007669"/>
    <property type="project" value="TreeGrafter"/>
</dbReference>
<dbReference type="Gene3D" id="3.90.1150.10">
    <property type="entry name" value="Aspartate Aminotransferase, domain 1"/>
    <property type="match status" value="1"/>
</dbReference>
<evidence type="ECO:0000256" key="4">
    <source>
        <dbReference type="ARBA" id="ARBA00022898"/>
    </source>
</evidence>
<dbReference type="PANTHER" id="PTHR43797">
    <property type="entry name" value="HOMOCYSTEINE/CYSTEINE SYNTHASE"/>
    <property type="match status" value="1"/>
</dbReference>
<accession>B3DQ48</accession>
<dbReference type="InterPro" id="IPR015422">
    <property type="entry name" value="PyrdxlP-dep_Trfase_small"/>
</dbReference>
<name>B3DQ48_BIFLD</name>
<evidence type="ECO:0000256" key="1">
    <source>
        <dbReference type="ARBA" id="ARBA00001933"/>
    </source>
</evidence>
<dbReference type="PANTHER" id="PTHR43797:SF2">
    <property type="entry name" value="HOMOCYSTEINE_CYSTEINE SYNTHASE"/>
    <property type="match status" value="1"/>
</dbReference>
<organism evidence="6 7">
    <name type="scientific">Bifidobacterium longum (strain DJO10A)</name>
    <dbReference type="NCBI Taxonomy" id="205913"/>
    <lineage>
        <taxon>Bacteria</taxon>
        <taxon>Bacillati</taxon>
        <taxon>Actinomycetota</taxon>
        <taxon>Actinomycetes</taxon>
        <taxon>Bifidobacteriales</taxon>
        <taxon>Bifidobacteriaceae</taxon>
        <taxon>Bifidobacterium</taxon>
    </lineage>
</organism>
<dbReference type="GO" id="GO:0003961">
    <property type="term" value="F:O-acetylhomoserine aminocarboxypropyltransferase activity"/>
    <property type="evidence" value="ECO:0007669"/>
    <property type="project" value="TreeGrafter"/>
</dbReference>
<keyword evidence="4 5" id="KW-0663">Pyridoxal phosphate</keyword>
<dbReference type="GO" id="GO:0030170">
    <property type="term" value="F:pyridoxal phosphate binding"/>
    <property type="evidence" value="ECO:0007669"/>
    <property type="project" value="InterPro"/>
</dbReference>